<evidence type="ECO:0000313" key="13">
    <source>
        <dbReference type="EMBL" id="GCB69527.1"/>
    </source>
</evidence>
<dbReference type="Pfam" id="PF15383">
    <property type="entry name" value="TMEM237"/>
    <property type="match status" value="1"/>
</dbReference>
<dbReference type="PANTHER" id="PTHR28388:SF1">
    <property type="entry name" value="TRANSMEMBRANE PROTEIN 237"/>
    <property type="match status" value="1"/>
</dbReference>
<dbReference type="Proteomes" id="UP000288216">
    <property type="component" value="Unassembled WGS sequence"/>
</dbReference>
<evidence type="ECO:0000256" key="7">
    <source>
        <dbReference type="ARBA" id="ARBA00023069"/>
    </source>
</evidence>
<name>A0A401P8N6_SCYTO</name>
<keyword evidence="5" id="KW-0970">Cilium biogenesis/degradation</keyword>
<evidence type="ECO:0000256" key="9">
    <source>
        <dbReference type="ARBA" id="ARBA00023273"/>
    </source>
</evidence>
<dbReference type="OMA" id="CAVWNVV"/>
<accession>A0A401P8N6</accession>
<evidence type="ECO:0000256" key="2">
    <source>
        <dbReference type="ARBA" id="ARBA00004141"/>
    </source>
</evidence>
<comment type="similarity">
    <text evidence="3">Belongs to the TMEM237 family.</text>
</comment>
<sequence length="400" mass="44881">GLPRQRESRMASGEEARPPRTLPPVPSTTTKDVPINKPRKKKSRTSNGVETLVSSTGRRHSDSIEHLTPDLQDAAPQKKKKKKKLLAEAELETSFSQHNPSDVCNLYSGPDDEVSRKIKKKIKKTRLAGHSNELEVEEEDIIGDGQAPRPQGPIFSISAGTSQPVDKVFLERSRRFQATDRTQMQKLPEPVDVYMEVKSTITTRDVSLQAHRGFRIIGLFAQGFLAGYTVWNIIVVYVLSGNDFSMLPNLLKQYTMLVYPSQCLLYMLLTISTVSAFDRVNVADASMAMRRIVTLDPAALASLLYFTALLLSLSQQMPSDRLNRYRFKSSKGSNVTLWPSGSEFRILHPWIVVNLVVTILVGLAWIFLSYNPMLDYTEESEFGSHINDVVEPDEKIKAQA</sequence>
<comment type="caution">
    <text evidence="13">The sequence shown here is derived from an EMBL/GenBank/DDBJ whole genome shotgun (WGS) entry which is preliminary data.</text>
</comment>
<evidence type="ECO:0000256" key="5">
    <source>
        <dbReference type="ARBA" id="ARBA00022794"/>
    </source>
</evidence>
<dbReference type="EMBL" id="BFAA01007353">
    <property type="protein sequence ID" value="GCB69527.1"/>
    <property type="molecule type" value="Genomic_DNA"/>
</dbReference>
<evidence type="ECO:0008006" key="15">
    <source>
        <dbReference type="Google" id="ProtNLM"/>
    </source>
</evidence>
<evidence type="ECO:0000256" key="1">
    <source>
        <dbReference type="ARBA" id="ARBA00004138"/>
    </source>
</evidence>
<comment type="function">
    <text evidence="10">Component of the transition zone in primary cilia. Required for ciliogenesis.</text>
</comment>
<evidence type="ECO:0000256" key="10">
    <source>
        <dbReference type="ARBA" id="ARBA00025631"/>
    </source>
</evidence>
<evidence type="ECO:0000256" key="12">
    <source>
        <dbReference type="SAM" id="Phobius"/>
    </source>
</evidence>
<organism evidence="13 14">
    <name type="scientific">Scyliorhinus torazame</name>
    <name type="common">Cloudy catshark</name>
    <name type="synonym">Catulus torazame</name>
    <dbReference type="NCBI Taxonomy" id="75743"/>
    <lineage>
        <taxon>Eukaryota</taxon>
        <taxon>Metazoa</taxon>
        <taxon>Chordata</taxon>
        <taxon>Craniata</taxon>
        <taxon>Vertebrata</taxon>
        <taxon>Chondrichthyes</taxon>
        <taxon>Elasmobranchii</taxon>
        <taxon>Galeomorphii</taxon>
        <taxon>Galeoidea</taxon>
        <taxon>Carcharhiniformes</taxon>
        <taxon>Scyliorhinidae</taxon>
        <taxon>Scyliorhinus</taxon>
    </lineage>
</organism>
<reference evidence="13 14" key="1">
    <citation type="journal article" date="2018" name="Nat. Ecol. Evol.">
        <title>Shark genomes provide insights into elasmobranch evolution and the origin of vertebrates.</title>
        <authorList>
            <person name="Hara Y"/>
            <person name="Yamaguchi K"/>
            <person name="Onimaru K"/>
            <person name="Kadota M"/>
            <person name="Koyanagi M"/>
            <person name="Keeley SD"/>
            <person name="Tatsumi K"/>
            <person name="Tanaka K"/>
            <person name="Motone F"/>
            <person name="Kageyama Y"/>
            <person name="Nozu R"/>
            <person name="Adachi N"/>
            <person name="Nishimura O"/>
            <person name="Nakagawa R"/>
            <person name="Tanegashima C"/>
            <person name="Kiyatake I"/>
            <person name="Matsumoto R"/>
            <person name="Murakumo K"/>
            <person name="Nishida K"/>
            <person name="Terakita A"/>
            <person name="Kuratani S"/>
            <person name="Sato K"/>
            <person name="Hyodo S Kuraku.S."/>
        </authorList>
    </citation>
    <scope>NUCLEOTIDE SEQUENCE [LARGE SCALE GENOMIC DNA]</scope>
</reference>
<evidence type="ECO:0000256" key="8">
    <source>
        <dbReference type="ARBA" id="ARBA00023136"/>
    </source>
</evidence>
<dbReference type="STRING" id="75743.A0A401P8N6"/>
<feature type="transmembrane region" description="Helical" evidence="12">
    <location>
        <begin position="259"/>
        <end position="277"/>
    </location>
</feature>
<comment type="subcellular location">
    <subcellularLocation>
        <location evidence="1">Cell projection</location>
        <location evidence="1">Cilium</location>
    </subcellularLocation>
    <subcellularLocation>
        <location evidence="2">Membrane</location>
        <topology evidence="2">Multi-pass membrane protein</topology>
    </subcellularLocation>
</comment>
<feature type="transmembrane region" description="Helical" evidence="12">
    <location>
        <begin position="216"/>
        <end position="239"/>
    </location>
</feature>
<evidence type="ECO:0000313" key="14">
    <source>
        <dbReference type="Proteomes" id="UP000288216"/>
    </source>
</evidence>
<dbReference type="InterPro" id="IPR029409">
    <property type="entry name" value="TMEM237"/>
</dbReference>
<keyword evidence="7" id="KW-0969">Cilium</keyword>
<keyword evidence="14" id="KW-1185">Reference proteome</keyword>
<feature type="compositionally biased region" description="Basic and acidic residues" evidence="11">
    <location>
        <begin position="1"/>
        <end position="18"/>
    </location>
</feature>
<feature type="non-terminal residue" evidence="13">
    <location>
        <position position="1"/>
    </location>
</feature>
<feature type="transmembrane region" description="Helical" evidence="12">
    <location>
        <begin position="347"/>
        <end position="368"/>
    </location>
</feature>
<dbReference type="AlphaFoldDB" id="A0A401P8N6"/>
<dbReference type="GO" id="GO:0016020">
    <property type="term" value="C:membrane"/>
    <property type="evidence" value="ECO:0007669"/>
    <property type="project" value="UniProtKB-SubCell"/>
</dbReference>
<evidence type="ECO:0000256" key="3">
    <source>
        <dbReference type="ARBA" id="ARBA00008783"/>
    </source>
</evidence>
<feature type="compositionally biased region" description="Basic and acidic residues" evidence="11">
    <location>
        <begin position="59"/>
        <end position="68"/>
    </location>
</feature>
<evidence type="ECO:0000256" key="11">
    <source>
        <dbReference type="SAM" id="MobiDB-lite"/>
    </source>
</evidence>
<dbReference type="PANTHER" id="PTHR28388">
    <property type="entry name" value="TRANSMEMBRANE PROTEIN 237"/>
    <property type="match status" value="1"/>
</dbReference>
<feature type="compositionally biased region" description="Polar residues" evidence="11">
    <location>
        <begin position="45"/>
        <end position="56"/>
    </location>
</feature>
<feature type="region of interest" description="Disordered" evidence="11">
    <location>
        <begin position="1"/>
        <end position="86"/>
    </location>
</feature>
<evidence type="ECO:0000256" key="4">
    <source>
        <dbReference type="ARBA" id="ARBA00022692"/>
    </source>
</evidence>
<protein>
    <recommendedName>
        <fullName evidence="15">Transmembrane protein 237</fullName>
    </recommendedName>
</protein>
<keyword evidence="8 12" id="KW-0472">Membrane</keyword>
<proteinExistence type="inferred from homology"/>
<keyword evidence="9" id="KW-0966">Cell projection</keyword>
<feature type="transmembrane region" description="Helical" evidence="12">
    <location>
        <begin position="298"/>
        <end position="317"/>
    </location>
</feature>
<keyword evidence="6 12" id="KW-1133">Transmembrane helix</keyword>
<gene>
    <name evidence="13" type="ORF">scyTo_0013981</name>
</gene>
<dbReference type="GO" id="GO:0035869">
    <property type="term" value="C:ciliary transition zone"/>
    <property type="evidence" value="ECO:0007669"/>
    <property type="project" value="TreeGrafter"/>
</dbReference>
<keyword evidence="4 12" id="KW-0812">Transmembrane</keyword>
<evidence type="ECO:0000256" key="6">
    <source>
        <dbReference type="ARBA" id="ARBA00022989"/>
    </source>
</evidence>
<dbReference type="GO" id="GO:0060271">
    <property type="term" value="P:cilium assembly"/>
    <property type="evidence" value="ECO:0007669"/>
    <property type="project" value="TreeGrafter"/>
</dbReference>
<dbReference type="OrthoDB" id="550113at2759"/>